<gene>
    <name evidence="1" type="ORF">SG0102_18800</name>
</gene>
<dbReference type="AlphaFoldDB" id="A0A3G9J8I8"/>
<organism evidence="1 2">
    <name type="scientific">Intestinibaculum porci</name>
    <dbReference type="NCBI Taxonomy" id="2487118"/>
    <lineage>
        <taxon>Bacteria</taxon>
        <taxon>Bacillati</taxon>
        <taxon>Bacillota</taxon>
        <taxon>Erysipelotrichia</taxon>
        <taxon>Erysipelotrichales</taxon>
        <taxon>Erysipelotrichaceae</taxon>
        <taxon>Intestinibaculum</taxon>
    </lineage>
</organism>
<proteinExistence type="predicted"/>
<evidence type="ECO:0008006" key="3">
    <source>
        <dbReference type="Google" id="ProtNLM"/>
    </source>
</evidence>
<sequence>MSKKRKMVSFSLEVEVYERLHQYAFEQHQSMASLITSWIMNSKIKNEVSWRQQSLFDNDKK</sequence>
<dbReference type="RefSeq" id="WP_125119731.1">
    <property type="nucleotide sequence ID" value="NZ_AP019309.1"/>
</dbReference>
<dbReference type="KEGG" id="ebm:SG0102_18800"/>
<name>A0A3G9J8I8_9FIRM</name>
<evidence type="ECO:0000313" key="1">
    <source>
        <dbReference type="EMBL" id="BBH26946.1"/>
    </source>
</evidence>
<dbReference type="EMBL" id="AP019309">
    <property type="protein sequence ID" value="BBH26946.1"/>
    <property type="molecule type" value="Genomic_DNA"/>
</dbReference>
<dbReference type="InParanoid" id="A0A3G9J8I8"/>
<protein>
    <recommendedName>
        <fullName evidence="3">CopG family transcriptional regulator</fullName>
    </recommendedName>
</protein>
<dbReference type="Proteomes" id="UP000268059">
    <property type="component" value="Chromosome"/>
</dbReference>
<dbReference type="OrthoDB" id="1657930at2"/>
<accession>A0A3G9J8I8</accession>
<evidence type="ECO:0000313" key="2">
    <source>
        <dbReference type="Proteomes" id="UP000268059"/>
    </source>
</evidence>
<reference evidence="1 2" key="1">
    <citation type="submission" date="2018-11" db="EMBL/GenBank/DDBJ databases">
        <title>Novel Erysipelotrichaceae bacterium isolated from small intestine of a swine.</title>
        <authorList>
            <person name="Kim J.S."/>
            <person name="Choe H."/>
            <person name="Lee Y.R."/>
            <person name="Kim K.M."/>
            <person name="Park D.S."/>
        </authorList>
    </citation>
    <scope>NUCLEOTIDE SEQUENCE [LARGE SCALE GENOMIC DNA]</scope>
    <source>
        <strain evidence="1 2">SG0102</strain>
    </source>
</reference>
<keyword evidence="2" id="KW-1185">Reference proteome</keyword>